<dbReference type="Gene3D" id="3.40.50.720">
    <property type="entry name" value="NAD(P)-binding Rossmann-like Domain"/>
    <property type="match status" value="1"/>
</dbReference>
<keyword evidence="7 8" id="KW-0275">Fatty acid biosynthesis</keyword>
<dbReference type="EC" id="1.3.1.9" evidence="8"/>
<evidence type="ECO:0000313" key="10">
    <source>
        <dbReference type="Proteomes" id="UP001589896"/>
    </source>
</evidence>
<dbReference type="RefSeq" id="WP_386666187.1">
    <property type="nucleotide sequence ID" value="NZ_JBHLTG010000001.1"/>
</dbReference>
<dbReference type="PRINTS" id="PR00081">
    <property type="entry name" value="GDHRDH"/>
</dbReference>
<keyword evidence="8" id="KW-0520">NAD</keyword>
<keyword evidence="4" id="KW-0276">Fatty acid metabolism</keyword>
<evidence type="ECO:0000256" key="2">
    <source>
        <dbReference type="ARBA" id="ARBA00009233"/>
    </source>
</evidence>
<dbReference type="InterPro" id="IPR002347">
    <property type="entry name" value="SDR_fam"/>
</dbReference>
<protein>
    <recommendedName>
        <fullName evidence="8">Enoyl-[acyl-carrier-protein] reductase [NADH]</fullName>
        <ecNumber evidence="8">1.3.1.9</ecNumber>
    </recommendedName>
</protein>
<evidence type="ECO:0000256" key="5">
    <source>
        <dbReference type="ARBA" id="ARBA00023002"/>
    </source>
</evidence>
<dbReference type="Proteomes" id="UP001589896">
    <property type="component" value="Unassembled WGS sequence"/>
</dbReference>
<comment type="pathway">
    <text evidence="1">Lipid metabolism; fatty acid biosynthesis.</text>
</comment>
<evidence type="ECO:0000313" key="9">
    <source>
        <dbReference type="EMBL" id="MFC0677544.1"/>
    </source>
</evidence>
<comment type="catalytic activity">
    <reaction evidence="8">
        <text>a 2,3-saturated acyl-[ACP] + NAD(+) = a (2E)-enoyl-[ACP] + NADH + H(+)</text>
        <dbReference type="Rhea" id="RHEA:10240"/>
        <dbReference type="Rhea" id="RHEA-COMP:9925"/>
        <dbReference type="Rhea" id="RHEA-COMP:9926"/>
        <dbReference type="ChEBI" id="CHEBI:15378"/>
        <dbReference type="ChEBI" id="CHEBI:57540"/>
        <dbReference type="ChEBI" id="CHEBI:57945"/>
        <dbReference type="ChEBI" id="CHEBI:78784"/>
        <dbReference type="ChEBI" id="CHEBI:78785"/>
        <dbReference type="EC" id="1.3.1.9"/>
    </reaction>
</comment>
<dbReference type="EMBL" id="JBHLTG010000001">
    <property type="protein sequence ID" value="MFC0677544.1"/>
    <property type="molecule type" value="Genomic_DNA"/>
</dbReference>
<name>A0ABV6RLU1_9GAMM</name>
<keyword evidence="6" id="KW-0443">Lipid metabolism</keyword>
<dbReference type="CDD" id="cd05372">
    <property type="entry name" value="ENR_SDR"/>
    <property type="match status" value="1"/>
</dbReference>
<keyword evidence="3 8" id="KW-0444">Lipid biosynthesis</keyword>
<dbReference type="InterPro" id="IPR014358">
    <property type="entry name" value="Enoyl-ACP_Rdtase_NADH"/>
</dbReference>
<comment type="caution">
    <text evidence="9">The sequence shown here is derived from an EMBL/GenBank/DDBJ whole genome shotgun (WGS) entry which is preliminary data.</text>
</comment>
<sequence>MGFLQGKRALITGVASQRSIASGIAEAMHREGAELAFTYQNDKLKSRVEAAAAELGSNIVLPLDVSDDAQIAACFEQLGQHWSDGFDILVHAIAYAPREAIDGEFLDGLTRENFAIAHDISAYSLAALAKASRPMMAGRNSSILTLSYLGAERALQNYNVMGVAKASLEATVRYLALNLGAEGTRVNAISAGPIKTLAAAGIANFRKMLHHFETYAPLRRSVTIEDVGNVAAFMCSDLAAGVTGEVTYVDAGYNILGMTGIGDGD</sequence>
<dbReference type="InterPro" id="IPR036291">
    <property type="entry name" value="NAD(P)-bd_dom_sf"/>
</dbReference>
<evidence type="ECO:0000256" key="4">
    <source>
        <dbReference type="ARBA" id="ARBA00022832"/>
    </source>
</evidence>
<dbReference type="Gene3D" id="1.10.8.400">
    <property type="entry name" value="Enoyl acyl carrier protein reductase"/>
    <property type="match status" value="1"/>
</dbReference>
<evidence type="ECO:0000256" key="8">
    <source>
        <dbReference type="PIRNR" id="PIRNR000094"/>
    </source>
</evidence>
<proteinExistence type="inferred from homology"/>
<evidence type="ECO:0000256" key="1">
    <source>
        <dbReference type="ARBA" id="ARBA00005194"/>
    </source>
</evidence>
<dbReference type="PANTHER" id="PTHR43159">
    <property type="entry name" value="ENOYL-[ACYL-CARRIER-PROTEIN] REDUCTASE"/>
    <property type="match status" value="1"/>
</dbReference>
<organism evidence="9 10">
    <name type="scientific">Lysobacter korlensis</name>
    <dbReference type="NCBI Taxonomy" id="553636"/>
    <lineage>
        <taxon>Bacteria</taxon>
        <taxon>Pseudomonadati</taxon>
        <taxon>Pseudomonadota</taxon>
        <taxon>Gammaproteobacteria</taxon>
        <taxon>Lysobacterales</taxon>
        <taxon>Lysobacteraceae</taxon>
        <taxon>Lysobacter</taxon>
    </lineage>
</organism>
<dbReference type="PANTHER" id="PTHR43159:SF2">
    <property type="entry name" value="ENOYL-[ACYL-CARRIER-PROTEIN] REDUCTASE [NADH], CHLOROPLASTIC"/>
    <property type="match status" value="1"/>
</dbReference>
<accession>A0ABV6RLU1</accession>
<dbReference type="SUPFAM" id="SSF51735">
    <property type="entry name" value="NAD(P)-binding Rossmann-fold domains"/>
    <property type="match status" value="1"/>
</dbReference>
<keyword evidence="5 8" id="KW-0560">Oxidoreductase</keyword>
<reference evidence="9 10" key="1">
    <citation type="submission" date="2024-09" db="EMBL/GenBank/DDBJ databases">
        <authorList>
            <person name="Sun Q."/>
            <person name="Mori K."/>
        </authorList>
    </citation>
    <scope>NUCLEOTIDE SEQUENCE [LARGE SCALE GENOMIC DNA]</scope>
    <source>
        <strain evidence="9 10">KCTC 23076</strain>
    </source>
</reference>
<gene>
    <name evidence="9" type="ORF">ACFFGH_06755</name>
</gene>
<evidence type="ECO:0000256" key="7">
    <source>
        <dbReference type="ARBA" id="ARBA00023160"/>
    </source>
</evidence>
<dbReference type="PIRSF" id="PIRSF000094">
    <property type="entry name" value="Enoyl-ACP_rdct"/>
    <property type="match status" value="1"/>
</dbReference>
<dbReference type="Pfam" id="PF13561">
    <property type="entry name" value="adh_short_C2"/>
    <property type="match status" value="1"/>
</dbReference>
<comment type="similarity">
    <text evidence="2 8">Belongs to the short-chain dehydrogenases/reductases (SDR) family. FabI subfamily.</text>
</comment>
<evidence type="ECO:0000256" key="3">
    <source>
        <dbReference type="ARBA" id="ARBA00022516"/>
    </source>
</evidence>
<evidence type="ECO:0000256" key="6">
    <source>
        <dbReference type="ARBA" id="ARBA00023098"/>
    </source>
</evidence>
<keyword evidence="10" id="KW-1185">Reference proteome</keyword>